<accession>A0A172ZAF4</accession>
<proteinExistence type="predicted"/>
<dbReference type="InterPro" id="IPR021944">
    <property type="entry name" value="DUF3560"/>
</dbReference>
<evidence type="ECO:0000313" key="4">
    <source>
        <dbReference type="Proteomes" id="UP000077829"/>
    </source>
</evidence>
<dbReference type="KEGG" id="panr:A7J50_6055"/>
<name>A0A172ZAF4_9PSED</name>
<dbReference type="Pfam" id="PF08401">
    <property type="entry name" value="ArdcN"/>
    <property type="match status" value="1"/>
</dbReference>
<feature type="region of interest" description="Disordered" evidence="1">
    <location>
        <begin position="126"/>
        <end position="162"/>
    </location>
</feature>
<dbReference type="Pfam" id="PF12083">
    <property type="entry name" value="DUF3560"/>
    <property type="match status" value="1"/>
</dbReference>
<sequence>MNHTTQQHQNPAQASSKARVNGEQPTRKDQMQQQALENAVTGQSVANFQAIFEGFEAMGIPADAIKPRVNVFTFNAWKALGRSVKRGEHGVKIVTVIPCTKKDPATGEDVPVKKIKTTTVFHISQTQALDDEPTDKASDPLPTPSAPVIEDASRPAPAVESAEARPLNAYELKLEARRERYEDLAASASQASDATYRKARDMASVIPFGQPILVGHHSERRDRNYRGKIHTTFGKSFALQDKANHYARKAETVGAGGISSDDPDAVTKLTDKLAGLERSQVRMKAANKIIRSQQTTEGKILALVALGFSESSAAQVLEKDFAGRVGFPAYALGNNNAVIRSTKQRIEQLMASQQRTTVERKSNGYTYREDTEENRVMFIFDTKPGPEARKQISLIMQAHGFKWSSTRTAWVRKLNSAAVWGAERVAQKLDDLPLV</sequence>
<dbReference type="AlphaFoldDB" id="A0A172ZAF4"/>
<feature type="compositionally biased region" description="Polar residues" evidence="1">
    <location>
        <begin position="1"/>
        <end position="18"/>
    </location>
</feature>
<dbReference type="Proteomes" id="UP000077829">
    <property type="component" value="Plasmid pP27494_2"/>
</dbReference>
<dbReference type="GO" id="GO:0003697">
    <property type="term" value="F:single-stranded DNA binding"/>
    <property type="evidence" value="ECO:0007669"/>
    <property type="project" value="InterPro"/>
</dbReference>
<dbReference type="EMBL" id="CP015602">
    <property type="protein sequence ID" value="ANF89342.1"/>
    <property type="molecule type" value="Genomic_DNA"/>
</dbReference>
<evidence type="ECO:0000259" key="2">
    <source>
        <dbReference type="Pfam" id="PF08401"/>
    </source>
</evidence>
<protein>
    <recommendedName>
        <fullName evidence="2">N-terminal domain-containing protein</fullName>
    </recommendedName>
</protein>
<geneLocation type="plasmid" evidence="4">
    <name>pp27494_2</name>
</geneLocation>
<feature type="region of interest" description="Disordered" evidence="1">
    <location>
        <begin position="1"/>
        <end position="32"/>
    </location>
</feature>
<evidence type="ECO:0000256" key="1">
    <source>
        <dbReference type="SAM" id="MobiDB-lite"/>
    </source>
</evidence>
<keyword evidence="3" id="KW-0614">Plasmid</keyword>
<reference evidence="3 4" key="1">
    <citation type="submission" date="2016-05" db="EMBL/GenBank/DDBJ databases">
        <title>Complete genome sequence of Pseudomonas antarctica PAMC 27494.</title>
        <authorList>
            <person name="Lee J."/>
        </authorList>
    </citation>
    <scope>NUCLEOTIDE SEQUENCE [LARGE SCALE GENOMIC DNA]</scope>
    <source>
        <strain evidence="3 4">PAMC 27494</strain>
        <plasmid evidence="4">Plasmid pp27494_2</plasmid>
    </source>
</reference>
<organism evidence="3 4">
    <name type="scientific">Pseudomonas antarctica</name>
    <dbReference type="NCBI Taxonomy" id="219572"/>
    <lineage>
        <taxon>Bacteria</taxon>
        <taxon>Pseudomonadati</taxon>
        <taxon>Pseudomonadota</taxon>
        <taxon>Gammaproteobacteria</taxon>
        <taxon>Pseudomonadales</taxon>
        <taxon>Pseudomonadaceae</taxon>
        <taxon>Pseudomonas</taxon>
    </lineage>
</organism>
<dbReference type="PATRIC" id="fig|219572.3.peg.6216"/>
<feature type="domain" description="N-terminal" evidence="2">
    <location>
        <begin position="70"/>
        <end position="107"/>
    </location>
</feature>
<evidence type="ECO:0000313" key="3">
    <source>
        <dbReference type="EMBL" id="ANF89342.1"/>
    </source>
</evidence>
<dbReference type="InterPro" id="IPR013610">
    <property type="entry name" value="ArdC_N"/>
</dbReference>
<gene>
    <name evidence="3" type="ORF">A7J50_6055</name>
</gene>